<evidence type="ECO:0000259" key="2">
    <source>
        <dbReference type="Pfam" id="PF21104"/>
    </source>
</evidence>
<evidence type="ECO:0000313" key="3">
    <source>
        <dbReference type="EMBL" id="EMS69420.1"/>
    </source>
</evidence>
<dbReference type="RefSeq" id="WP_004630473.1">
    <property type="nucleotide sequence ID" value="NZ_AORV01000066.1"/>
</dbReference>
<name>S0FF90_RUMCE</name>
<dbReference type="Pfam" id="PF21104">
    <property type="entry name" value="Glyco_hydro_78_N"/>
    <property type="match status" value="1"/>
</dbReference>
<feature type="domain" description="Glycosyl hydrolase family 78 alpha-rhamnosidase N-terminal" evidence="2">
    <location>
        <begin position="25"/>
        <end position="165"/>
    </location>
</feature>
<protein>
    <submittedName>
        <fullName evidence="3">Bacterial alpha-L-rhamnosidase</fullName>
    </submittedName>
</protein>
<evidence type="ECO:0000313" key="4">
    <source>
        <dbReference type="Proteomes" id="UP000014155"/>
    </source>
</evidence>
<dbReference type="EMBL" id="AORV01000066">
    <property type="protein sequence ID" value="EMS69420.1"/>
    <property type="molecule type" value="Genomic_DNA"/>
</dbReference>
<dbReference type="eggNOG" id="COG3408">
    <property type="taxonomic scope" value="Bacteria"/>
</dbReference>
<dbReference type="PATRIC" id="fig|1195236.3.peg.5102"/>
<evidence type="ECO:0000259" key="1">
    <source>
        <dbReference type="Pfam" id="PF17389"/>
    </source>
</evidence>
<keyword evidence="4" id="KW-1185">Reference proteome</keyword>
<dbReference type="AlphaFoldDB" id="S0FF90"/>
<organism evidence="3 4">
    <name type="scientific">Ruminiclostridium cellobioparum subsp. termitidis CT1112</name>
    <dbReference type="NCBI Taxonomy" id="1195236"/>
    <lineage>
        <taxon>Bacteria</taxon>
        <taxon>Bacillati</taxon>
        <taxon>Bacillota</taxon>
        <taxon>Clostridia</taxon>
        <taxon>Eubacteriales</taxon>
        <taxon>Oscillospiraceae</taxon>
        <taxon>Ruminiclostridium</taxon>
    </lineage>
</organism>
<dbReference type="Pfam" id="PF17389">
    <property type="entry name" value="Bac_rhamnosid6H"/>
    <property type="match status" value="1"/>
</dbReference>
<dbReference type="InterPro" id="IPR012341">
    <property type="entry name" value="6hp_glycosidase-like_sf"/>
</dbReference>
<dbReference type="GO" id="GO:0005975">
    <property type="term" value="P:carbohydrate metabolic process"/>
    <property type="evidence" value="ECO:0007669"/>
    <property type="project" value="InterPro"/>
</dbReference>
<sequence>MSTNKKFVDIAQQLKPEINKTTVFPKRLIEVVGDKDVFQGWRINNLEEIENLELKSFGKNESFVIDFGDHQVGYINLSIKAVGSPPDAPLRLKLIFGEMPCEIAESFDNYDGRLSRSWLQDELVNIDVLPCEIQLPRRYSFRYLKIIVIDTSKKYKVAFSNIYITSVTSADVSKIEQLEDTIQEDLRVMDNISIKTLRDCMQSVFEDGPKRDRRLWIGDLRLQALANYHTFKNYNLVKRCLYLFGGMTLKSGHIGACVFIEPQPLVDDIYLYDYSLFFVASLYDYYTATNDMDTLDKLWPVALKQLELALERLNEKGIVKDDPSWWCFIDWHNELNKQASAQAVLIYCLKRGLYLAKELKQNKVIDFIKYKIDFVSKAAIEHLWISEKGFFISGENAQISWASQIWMVLAEVFSKNENANLLERLFIDPPAIKMNTPYMYHHFVDALFLCGMKEKALEQMRGYWGEMVKDGADCFWESYNPEDKFFSPYGSNVINSYCHAWSCTPAYFIRKFLR</sequence>
<dbReference type="STRING" id="1195236.CTER_4908"/>
<feature type="domain" description="Alpha-L-rhamnosidase six-hairpin glycosidase" evidence="1">
    <location>
        <begin position="186"/>
        <end position="510"/>
    </location>
</feature>
<dbReference type="InterPro" id="IPR049164">
    <property type="entry name" value="Glyco_hydro_78_N"/>
</dbReference>
<dbReference type="InterPro" id="IPR035396">
    <property type="entry name" value="Bac_rhamnosid6H"/>
</dbReference>
<dbReference type="InterPro" id="IPR008928">
    <property type="entry name" value="6-hairpin_glycosidase_sf"/>
</dbReference>
<dbReference type="SUPFAM" id="SSF48208">
    <property type="entry name" value="Six-hairpin glycosidases"/>
    <property type="match status" value="1"/>
</dbReference>
<dbReference type="Gene3D" id="1.50.10.10">
    <property type="match status" value="1"/>
</dbReference>
<dbReference type="PANTHER" id="PTHR34987">
    <property type="entry name" value="C, PUTATIVE (AFU_ORTHOLOGUE AFUA_3G02880)-RELATED"/>
    <property type="match status" value="1"/>
</dbReference>
<comment type="caution">
    <text evidence="3">The sequence shown here is derived from an EMBL/GenBank/DDBJ whole genome shotgun (WGS) entry which is preliminary data.</text>
</comment>
<dbReference type="PANTHER" id="PTHR34987:SF6">
    <property type="entry name" value="ALPHA-L-RHAMNOSIDASE SIX-HAIRPIN GLYCOSIDASE DOMAIN-CONTAINING PROTEIN"/>
    <property type="match status" value="1"/>
</dbReference>
<dbReference type="Proteomes" id="UP000014155">
    <property type="component" value="Unassembled WGS sequence"/>
</dbReference>
<proteinExistence type="predicted"/>
<accession>S0FF90</accession>
<reference evidence="3 4" key="1">
    <citation type="journal article" date="2013" name="Genome Announc.">
        <title>Draft Genome Sequence of the Cellulolytic, Mesophilic, Anaerobic Bacterium Clostridium termitidis Strain CT1112 (DSM 5398).</title>
        <authorList>
            <person name="Lal S."/>
            <person name="Ramachandran U."/>
            <person name="Zhang X."/>
            <person name="Munir R."/>
            <person name="Sparling R."/>
            <person name="Levin D.B."/>
        </authorList>
    </citation>
    <scope>NUCLEOTIDE SEQUENCE [LARGE SCALE GENOMIC DNA]</scope>
    <source>
        <strain evidence="3 4">CT1112</strain>
    </source>
</reference>
<gene>
    <name evidence="3" type="ORF">CTER_4908</name>
</gene>